<dbReference type="GO" id="GO:0007018">
    <property type="term" value="P:microtubule-based movement"/>
    <property type="evidence" value="ECO:0007669"/>
    <property type="project" value="InterPro"/>
</dbReference>
<dbReference type="InterPro" id="IPR035699">
    <property type="entry name" value="AAA_6"/>
</dbReference>
<gene>
    <name evidence="24" type="ORF">KGM_215748</name>
</gene>
<dbReference type="GO" id="GO:0045505">
    <property type="term" value="F:dynein intermediate chain binding"/>
    <property type="evidence" value="ECO:0007669"/>
    <property type="project" value="InterPro"/>
</dbReference>
<evidence type="ECO:0000256" key="4">
    <source>
        <dbReference type="ARBA" id="ARBA00022701"/>
    </source>
</evidence>
<keyword evidence="6" id="KW-0547">Nucleotide-binding</keyword>
<evidence type="ECO:0000256" key="13">
    <source>
        <dbReference type="ARBA" id="ARBA00023273"/>
    </source>
</evidence>
<feature type="domain" description="Dynein heavy chain region D6 P-loop" evidence="15">
    <location>
        <begin position="2355"/>
        <end position="2475"/>
    </location>
</feature>
<dbReference type="Gene3D" id="1.10.287.2620">
    <property type="match status" value="1"/>
</dbReference>
<organism evidence="24 25">
    <name type="scientific">Danaus plexippus plexippus</name>
    <dbReference type="NCBI Taxonomy" id="278856"/>
    <lineage>
        <taxon>Eukaryota</taxon>
        <taxon>Metazoa</taxon>
        <taxon>Ecdysozoa</taxon>
        <taxon>Arthropoda</taxon>
        <taxon>Hexapoda</taxon>
        <taxon>Insecta</taxon>
        <taxon>Pterygota</taxon>
        <taxon>Neoptera</taxon>
        <taxon>Endopterygota</taxon>
        <taxon>Lepidoptera</taxon>
        <taxon>Glossata</taxon>
        <taxon>Ditrysia</taxon>
        <taxon>Papilionoidea</taxon>
        <taxon>Nymphalidae</taxon>
        <taxon>Danainae</taxon>
        <taxon>Danaini</taxon>
        <taxon>Danaina</taxon>
        <taxon>Danaus</taxon>
        <taxon>Danaus</taxon>
    </lineage>
</organism>
<feature type="coiled-coil region" evidence="14">
    <location>
        <begin position="1749"/>
        <end position="1790"/>
    </location>
</feature>
<dbReference type="InterPro" id="IPR043160">
    <property type="entry name" value="Dynein_C_barrel"/>
</dbReference>
<dbReference type="PANTHER" id="PTHR45703:SF8">
    <property type="entry name" value="DYNEINS HEAVY CHAIN"/>
    <property type="match status" value="1"/>
</dbReference>
<keyword evidence="12" id="KW-0206">Cytoskeleton</keyword>
<dbReference type="FunFam" id="1.10.8.720:FF:000002">
    <property type="entry name" value="Dynein heavy chain 9, axonemal"/>
    <property type="match status" value="1"/>
</dbReference>
<evidence type="ECO:0000259" key="20">
    <source>
        <dbReference type="Pfam" id="PF12781"/>
    </source>
</evidence>
<dbReference type="Gene3D" id="1.20.1270.280">
    <property type="match status" value="1"/>
</dbReference>
<dbReference type="InParanoid" id="A0A212FLC8"/>
<evidence type="ECO:0000313" key="25">
    <source>
        <dbReference type="Proteomes" id="UP000007151"/>
    </source>
</evidence>
<dbReference type="FunFam" id="1.20.1270.280:FF:000003">
    <property type="entry name" value="Dynein axonemal heavy chain 17"/>
    <property type="match status" value="1"/>
</dbReference>
<feature type="coiled-coil region" evidence="14">
    <location>
        <begin position="2048"/>
        <end position="2082"/>
    </location>
</feature>
<dbReference type="FunFam" id="3.40.50.300:FF:000049">
    <property type="entry name" value="Dynein, axonemal, heavy chain 5"/>
    <property type="match status" value="1"/>
</dbReference>
<feature type="coiled-coil region" evidence="14">
    <location>
        <begin position="1519"/>
        <end position="1605"/>
    </location>
</feature>
<feature type="domain" description="Dynein heavy chain ATP-binding dynein motor region" evidence="20">
    <location>
        <begin position="1897"/>
        <end position="2114"/>
    </location>
</feature>
<evidence type="ECO:0000259" key="23">
    <source>
        <dbReference type="Pfam" id="PF18199"/>
    </source>
</evidence>
<comment type="caution">
    <text evidence="24">The sequence shown here is derived from an EMBL/GenBank/DDBJ whole genome shotgun (WGS) entry which is preliminary data.</text>
</comment>
<dbReference type="EMBL" id="AGBW02007827">
    <property type="protein sequence ID" value="OWR54500.1"/>
    <property type="molecule type" value="Genomic_DNA"/>
</dbReference>
<evidence type="ECO:0000256" key="7">
    <source>
        <dbReference type="ARBA" id="ARBA00022840"/>
    </source>
</evidence>
<keyword evidence="9 14" id="KW-0175">Coiled coil</keyword>
<feature type="domain" description="Dynein heavy chain C-terminal" evidence="23">
    <location>
        <begin position="2650"/>
        <end position="2949"/>
    </location>
</feature>
<sequence>MLTSLRAVAELQNPAIRERHWDQLMRTTKSLAALPPELTVRIVMDANTTLADLLALNLHEFEEEVKNIVDKAVKEMSMEKILKDLNVTWSGMEFEQEVHTRTGCVLLRASEELIETLEENQVQLQNLITSKFIAHFLEEVSGWQQKLSIADQVITVWFEVQRTWTHLESIFMSSEDIRKQLPDDSARFDRIDAEFKILSRDMAKTPNVVKGTNKEGLVGILDSLQKDLVICEKALAEYLETKRLAFPRFYFVSSADLLDILSNGNQAELVIRHLTKLFDSIAKLQFIESEKPGEKTASGMIAKDGELVSFQGLCDCTGPVEIWLNRLQDIMRSSIRQYFGEAIVSYEEKSREQWLFDFMAQVSLCCTQIWWTSEVNIAFGRLEEGYDNALKDYYKKQLSQLSTLITLLIGELSKQDRQKIMTICTIDVHSRDVVSKLIQGKVESGSAFQWQSQLRHRWGEKELHCFANICDAQFTYSYEYLGNTPRLVITPLTDRCYITLTQSLHLIMGGGPAGPAGTGKTETTKDLGRALGIMVYVFNCSEQMDYQSCGNIYKGLAQTGAWGCFDEFNRISVEVLSVVAVQVKSVQDAIRDKKDKFNFMGEIIVLVPTVGIFITMNPGYAGRTELPENLKALFRPCAMVVPDFELICEIMLVAEGFQDAKILARKFITLYTLCKELLSKQDHYDWGLRAIKSVLVVAGSLKRGDPGRPEEEVLMRTLRDFNIPKVVTDDMPVFMGLIGDLFPALEVPRKRDLEFERTVKQAAMDLLLQPEDNFILKVVQLEELLEVRHSVFIVGNAGTGKTQVWKTLFKTYQNLKKKPLFNDLNPKAVTNDELFGIINPATREWKDGLFSVIMRDQANIVGENPKWIVLDGDIDPMWIESLNTVMDDNKILTLASNERIALTPSMRLMFEISNLRTATPATVSRAGILYINPQDLGWNPYVTSWVETRKIPAEKSNLVILFDKYIPPCLENIRNRFKKITPIADMAHIQMLCHLLSCLLVPENTPPDCPKEWHDIFFVFACVWAFGSAMFQDTNVDYRIEFSKWWVNEFKTVKFPAGGTVFDYYIDLETKQFTPWTEKITKFELDSDIPLQAKMLQKILEKPLEKKAGRNYGPPGNKTLIYFIDDMNMPEVDPYGTVQPHTIIRQHLDYNHCTNECLVNPSDLIRLWLHETHRVYGDKLTEDKDIDAFLKMQVDLCKKNFEDIDEGAVFERPNIYCHFAGGIGEPKYMPVASWVQLNRLLTEALSSYNDLIAAMNLVLFEDAMMHICRISRILESPRGSALLVGVGGSGKQSLSRLAAFISSLEVSQIQLKKGYGVSDLKNELSSLYIKTGLKNVGIMFLMTDAQVANEQFLVLINDLLASGEVGDLFPDDDMENIIAGVRNEVKGAGLPDTREICWKFFIDRVRKQLKVVLCFSPVGSTLRVRSRKFPALINCTSINWFHEWPQEALVSVSMRFLEELLVLPITLRDSVSRFMAYVHTSVNTISKAYLSNERRYNYTTPKSYLEQISLYAKLVSQKTDELRAKITRLENGLEKLRSTASQVDQLKAKLAIQEIELQQKNEAADKLIEMVGIETAKVQSEKALADEEEERVAVIAEEVSKKQKDCEEDLIKAEPALVAAQEALNTLNKANLTELKSFGSPPGVVTNVTAAVMVLLAPGGKIPKDRSWKAAKIMMAKVDVFLEQLINYDKENIHPDVIKAIQPYLKDSEFEPEFVKSKSAAAAGLCAWVINIIKFFEVFCDVEPKRKALAAANAELAAATEKLKAIKSKVASLEEQLAALTADFEKAIAEKLKCQQEADATNRTIQLANRLVNGLASENVRWADSVSIFMQQSTTLPGDVLLVCAFISYVGCFTKLYRLDLLHKNWLTFLKTLEPPIPITEGIDPLTMLTDDTTIAMWHNEGLPSDRMSTENATILSNSDRWPLMIDPQLQGVKWIKQKYGDTLRVIRLGQKGYLDTIEKAIIKGETVLLENIGETVDPVLDPLLGRNLIKKGRAIKIGDKEIEYSPNFRLILHTKLANPHYKPEMQAQTTLVNFTVTRDGLEDQLLAEVVKAERPDLEELKAELTKQQNEFKIQLKKLEDDLLSRLSSAGENILGDTALIENLEITKKTAADIEKKVTEAKVTSHQIDQAREFYRPAAARASLLYFILNDLNSINPIYQFSLKAFSVVFQKAISRAEPAEEVSQRIKNLIDCITYSVFQYTSRGLFECDKLIFASQMTFQVLLMSEEVSPAELDFFLRFPIKPHVTSPVDFLSNHSWGGICSLASKDEFRNLDRDIETSPKRWKKIVEMECPEREKFPQEWKNKTALQRLCMLRALRPDRMTYAVATYIEEKMGSKYVENRTLEFSKSFEETSPTTPIFFILSPGVNPLKDVEALGKAMGFTTDCGNFHNVSLGQGQEIVAEQAMDESLQKGHWVVLQNIHLVKKWLPSLEKKMESFAGGCHPDFRLFMSAEPAATPSAHIIPQGILESSIKITNEPPTGMQANLHKALDNFNQETLEMCGKEAEFKAILFALCYFHAVVAERRKFGPQGWNKIYPFNVGDLTISVFVLYNYLEANSKVPWEDLRYLFGEIMYGGHITDDWDRRLCNAYLEELMQPDLVDGELQLAPGFPAPPNTDYLGYHQYIEDAMPQESPYLYGLHPNAEIGFLTTTSENLFRTIFEMQPRDAQASGASTVTREDKVKQMLDEVMEKLPEEFNMVEIMGKVEERTPYVIVAFQECERMNHLTGEMKRSLRELDLGLKGELTITSDMEELENALFLDQVPAIWANRAYPSLLGLSAWFVDLLLRLRELETWATDFVLPMSVWLGGFFNPQSLLTAIMQSTARRYELPLDKMCLQCDVTKKMKEDFTIADTRCAPRDGAYVHGLLMEGARWDVHAGIIMDSRLKDLFPPMPVINVRAITQDKQDMRNMYECPVYKTRTRGPTYVWTFNLKTKDKPSKWTLAGVALLLQT</sequence>
<proteinExistence type="inferred from homology"/>
<dbReference type="FunFam" id="1.20.920.20:FF:000003">
    <property type="entry name" value="Dynein axonemal heavy chain 17"/>
    <property type="match status" value="1"/>
</dbReference>
<dbReference type="InterPro" id="IPR043157">
    <property type="entry name" value="Dynein_AAA1S"/>
</dbReference>
<dbReference type="FunFam" id="1.10.8.1220:FF:000001">
    <property type="entry name" value="Dynein axonemal heavy chain 5"/>
    <property type="match status" value="1"/>
</dbReference>
<dbReference type="FunFam" id="1.10.472.130:FF:000001">
    <property type="entry name" value="Dynein, axonemal, heavy chain 9"/>
    <property type="match status" value="1"/>
</dbReference>
<evidence type="ECO:0000256" key="8">
    <source>
        <dbReference type="ARBA" id="ARBA00023017"/>
    </source>
</evidence>
<dbReference type="Pfam" id="PF12777">
    <property type="entry name" value="MT"/>
    <property type="match status" value="1"/>
</dbReference>
<evidence type="ECO:0000256" key="6">
    <source>
        <dbReference type="ARBA" id="ARBA00022741"/>
    </source>
</evidence>
<evidence type="ECO:0000313" key="24">
    <source>
        <dbReference type="EMBL" id="OWR54500.1"/>
    </source>
</evidence>
<feature type="domain" description="Dynein heavy chain hydrolytic ATP-binding dynein motor region" evidence="17">
    <location>
        <begin position="476"/>
        <end position="802"/>
    </location>
</feature>
<keyword evidence="13" id="KW-0966">Cell projection</keyword>
<evidence type="ECO:0000256" key="9">
    <source>
        <dbReference type="ARBA" id="ARBA00023054"/>
    </source>
</evidence>
<dbReference type="Gene3D" id="1.20.920.30">
    <property type="match status" value="1"/>
</dbReference>
<dbReference type="FunFam" id="1.20.58.1120:FF:000002">
    <property type="entry name" value="Dynein heavy chain 9, axonemal"/>
    <property type="match status" value="1"/>
</dbReference>
<dbReference type="Gene3D" id="1.10.8.710">
    <property type="match status" value="1"/>
</dbReference>
<dbReference type="FunFam" id="3.40.50.300:FF:001810">
    <property type="entry name" value="Cytoplasmic dynein 2 heavy chain 1"/>
    <property type="match status" value="1"/>
</dbReference>
<dbReference type="Pfam" id="PF12774">
    <property type="entry name" value="AAA_6"/>
    <property type="match status" value="1"/>
</dbReference>
<keyword evidence="3" id="KW-0963">Cytoplasm</keyword>
<dbReference type="FunFam" id="1.10.287.2620:FF:000001">
    <property type="entry name" value="Cytoplasmic dynein heavy chain 1"/>
    <property type="match status" value="1"/>
</dbReference>
<dbReference type="Gene3D" id="1.20.920.20">
    <property type="match status" value="1"/>
</dbReference>
<dbReference type="Pfam" id="PF18199">
    <property type="entry name" value="Dynein_C"/>
    <property type="match status" value="1"/>
</dbReference>
<evidence type="ECO:0000256" key="2">
    <source>
        <dbReference type="ARBA" id="ARBA00008887"/>
    </source>
</evidence>
<dbReference type="GO" id="GO:0008569">
    <property type="term" value="F:minus-end-directed microtubule motor activity"/>
    <property type="evidence" value="ECO:0007669"/>
    <property type="project" value="InterPro"/>
</dbReference>
<evidence type="ECO:0000256" key="3">
    <source>
        <dbReference type="ARBA" id="ARBA00022490"/>
    </source>
</evidence>
<keyword evidence="4" id="KW-0493">Microtubule</keyword>
<dbReference type="FunCoup" id="A0A212FLC8">
    <property type="interactions" value="38"/>
</dbReference>
<dbReference type="InterPro" id="IPR035706">
    <property type="entry name" value="AAA_9"/>
</dbReference>
<dbReference type="FunFam" id="1.20.140.100:FF:000001">
    <property type="entry name" value="dynein heavy chain 17, axonemal"/>
    <property type="match status" value="1"/>
</dbReference>
<dbReference type="FunFam" id="3.40.50.300:FF:000667">
    <property type="entry name" value="Dynein axonemal heavy chain 11"/>
    <property type="match status" value="1"/>
</dbReference>
<keyword evidence="8" id="KW-0243">Dynein</keyword>
<feature type="domain" description="Dynein heavy chain coiled coil stalk" evidence="18">
    <location>
        <begin position="1528"/>
        <end position="1870"/>
    </location>
</feature>
<dbReference type="FunFam" id="3.20.180.20:FF:000001">
    <property type="entry name" value="Dynein axonemal heavy chain 5"/>
    <property type="match status" value="1"/>
</dbReference>
<evidence type="ECO:0000259" key="22">
    <source>
        <dbReference type="Pfam" id="PF18198"/>
    </source>
</evidence>
<evidence type="ECO:0000256" key="1">
    <source>
        <dbReference type="ARBA" id="ARBA00004430"/>
    </source>
</evidence>
<dbReference type="InterPro" id="IPR026983">
    <property type="entry name" value="DHC"/>
</dbReference>
<dbReference type="GO" id="GO:0005524">
    <property type="term" value="F:ATP binding"/>
    <property type="evidence" value="ECO:0007669"/>
    <property type="project" value="UniProtKB-KW"/>
</dbReference>
<dbReference type="Proteomes" id="UP000007151">
    <property type="component" value="Unassembled WGS sequence"/>
</dbReference>
<keyword evidence="5" id="KW-0677">Repeat</keyword>
<evidence type="ECO:0000259" key="17">
    <source>
        <dbReference type="Pfam" id="PF12774"/>
    </source>
</evidence>
<evidence type="ECO:0000259" key="15">
    <source>
        <dbReference type="Pfam" id="PF03028"/>
    </source>
</evidence>
<dbReference type="Gene3D" id="1.10.8.720">
    <property type="entry name" value="Region D6 of dynein motor"/>
    <property type="match status" value="1"/>
</dbReference>
<dbReference type="FunFam" id="3.40.50.300:FF:000219">
    <property type="entry name" value="Dynein axonemal heavy chain 17"/>
    <property type="match status" value="1"/>
</dbReference>
<keyword evidence="10" id="KW-0969">Cilium</keyword>
<dbReference type="InterPro" id="IPR004273">
    <property type="entry name" value="Dynein_heavy_D6_P-loop"/>
</dbReference>
<dbReference type="Pfam" id="PF12775">
    <property type="entry name" value="AAA_7"/>
    <property type="match status" value="1"/>
</dbReference>
<dbReference type="Pfam" id="PF12780">
    <property type="entry name" value="AAA_8"/>
    <property type="match status" value="1"/>
</dbReference>
<dbReference type="FunFam" id="3.40.50.300:FF:000411">
    <property type="entry name" value="dynein heavy chain 17, axonemal"/>
    <property type="match status" value="1"/>
</dbReference>
<dbReference type="Pfam" id="PF18198">
    <property type="entry name" value="AAA_lid_11"/>
    <property type="match status" value="1"/>
</dbReference>
<dbReference type="Gene3D" id="3.10.490.20">
    <property type="match status" value="1"/>
</dbReference>
<comment type="subcellular location">
    <subcellularLocation>
        <location evidence="1">Cytoplasm</location>
        <location evidence="1">Cytoskeleton</location>
        <location evidence="1">Cilium axoneme</location>
    </subcellularLocation>
</comment>
<dbReference type="FunFam" id="1.10.8.710:FF:000002">
    <property type="entry name" value="dynein heavy chain 17, axonemal"/>
    <property type="match status" value="1"/>
</dbReference>
<evidence type="ECO:0000256" key="11">
    <source>
        <dbReference type="ARBA" id="ARBA00023175"/>
    </source>
</evidence>
<evidence type="ECO:0000259" key="18">
    <source>
        <dbReference type="Pfam" id="PF12777"/>
    </source>
</evidence>
<feature type="domain" description="Dynein heavy chain AAA lid" evidence="22">
    <location>
        <begin position="2507"/>
        <end position="2643"/>
    </location>
</feature>
<dbReference type="Pfam" id="PF08393">
    <property type="entry name" value="DHC_N2"/>
    <property type="match status" value="1"/>
</dbReference>
<dbReference type="InterPro" id="IPR024317">
    <property type="entry name" value="Dynein_heavy_chain_D4_dom"/>
</dbReference>
<dbReference type="GO" id="GO:0005874">
    <property type="term" value="C:microtubule"/>
    <property type="evidence" value="ECO:0007669"/>
    <property type="project" value="UniProtKB-KW"/>
</dbReference>
<protein>
    <submittedName>
        <fullName evidence="24">Dynein heavy chain</fullName>
    </submittedName>
</protein>
<feature type="domain" description="Dynein heavy chain AAA module D4" evidence="19">
    <location>
        <begin position="1255"/>
        <end position="1514"/>
    </location>
</feature>
<evidence type="ECO:0000259" key="21">
    <source>
        <dbReference type="Pfam" id="PF17852"/>
    </source>
</evidence>
<dbReference type="GO" id="GO:0030286">
    <property type="term" value="C:dynein complex"/>
    <property type="evidence" value="ECO:0007669"/>
    <property type="project" value="UniProtKB-KW"/>
</dbReference>
<dbReference type="FunFam" id="3.10.490.20:FF:000002">
    <property type="entry name" value="Dynein axonemal heavy chain 17"/>
    <property type="match status" value="1"/>
</dbReference>
<comment type="similarity">
    <text evidence="2">Belongs to the dynein heavy chain family.</text>
</comment>
<dbReference type="InterPro" id="IPR041466">
    <property type="entry name" value="Dynein_AAA5_ext"/>
</dbReference>
<evidence type="ECO:0000259" key="16">
    <source>
        <dbReference type="Pfam" id="PF08393"/>
    </source>
</evidence>
<evidence type="ECO:0000256" key="10">
    <source>
        <dbReference type="ARBA" id="ARBA00023069"/>
    </source>
</evidence>
<dbReference type="Gene3D" id="1.10.8.1220">
    <property type="match status" value="1"/>
</dbReference>
<dbReference type="SUPFAM" id="SSF52540">
    <property type="entry name" value="P-loop containing nucleoside triphosphate hydrolases"/>
    <property type="match status" value="3"/>
</dbReference>
<dbReference type="PANTHER" id="PTHR45703">
    <property type="entry name" value="DYNEIN HEAVY CHAIN"/>
    <property type="match status" value="1"/>
</dbReference>
<feature type="domain" description="Dynein heavy chain linker" evidence="16">
    <location>
        <begin position="2"/>
        <end position="341"/>
    </location>
</feature>
<dbReference type="InterPro" id="IPR041228">
    <property type="entry name" value="Dynein_C"/>
</dbReference>
<keyword evidence="7" id="KW-0067">ATP-binding</keyword>
<dbReference type="STRING" id="278856.A0A212FLC8"/>
<feature type="domain" description="Dynein heavy chain AAA 5 extension" evidence="21">
    <location>
        <begin position="961"/>
        <end position="1078"/>
    </location>
</feature>
<dbReference type="InterPro" id="IPR024743">
    <property type="entry name" value="Dynein_HC_stalk"/>
</dbReference>
<dbReference type="Pfam" id="PF17852">
    <property type="entry name" value="Dynein_AAA_lid"/>
    <property type="match status" value="1"/>
</dbReference>
<keyword evidence="25" id="KW-1185">Reference proteome</keyword>
<dbReference type="InterPro" id="IPR042228">
    <property type="entry name" value="Dynein_linker_3"/>
</dbReference>
<keyword evidence="11" id="KW-0505">Motor protein</keyword>
<evidence type="ECO:0000256" key="5">
    <source>
        <dbReference type="ARBA" id="ARBA00022737"/>
    </source>
</evidence>
<dbReference type="Pfam" id="PF12781">
    <property type="entry name" value="AAA_9"/>
    <property type="match status" value="1"/>
</dbReference>
<dbReference type="Gene3D" id="1.20.58.1120">
    <property type="match status" value="1"/>
</dbReference>
<name>A0A212FLC8_DANPL</name>
<dbReference type="Gene3D" id="1.10.472.130">
    <property type="match status" value="1"/>
</dbReference>
<dbReference type="InterPro" id="IPR042222">
    <property type="entry name" value="Dynein_2_N"/>
</dbReference>
<evidence type="ECO:0000256" key="12">
    <source>
        <dbReference type="ARBA" id="ARBA00023212"/>
    </source>
</evidence>
<dbReference type="GO" id="GO:0005930">
    <property type="term" value="C:axoneme"/>
    <property type="evidence" value="ECO:0007669"/>
    <property type="project" value="UniProtKB-SubCell"/>
</dbReference>
<dbReference type="Gene3D" id="3.20.180.20">
    <property type="entry name" value="Dynein heavy chain, N-terminal domain 2"/>
    <property type="match status" value="1"/>
</dbReference>
<dbReference type="InterPro" id="IPR041658">
    <property type="entry name" value="AAA_lid_11"/>
</dbReference>
<dbReference type="KEGG" id="dpl:KGM_215748"/>
<dbReference type="InterPro" id="IPR013602">
    <property type="entry name" value="Dynein_heavy_linker"/>
</dbReference>
<dbReference type="Gene3D" id="6.10.140.1060">
    <property type="match status" value="1"/>
</dbReference>
<dbReference type="GO" id="GO:0097729">
    <property type="term" value="C:9+2 motile cilium"/>
    <property type="evidence" value="ECO:0007669"/>
    <property type="project" value="UniProtKB-ARBA"/>
</dbReference>
<dbReference type="Gene3D" id="1.20.140.100">
    <property type="entry name" value="Dynein heavy chain, N-terminal domain 2"/>
    <property type="match status" value="1"/>
</dbReference>
<reference evidence="24 25" key="1">
    <citation type="journal article" date="2011" name="Cell">
        <title>The monarch butterfly genome yields insights into long-distance migration.</title>
        <authorList>
            <person name="Zhan S."/>
            <person name="Merlin C."/>
            <person name="Boore J.L."/>
            <person name="Reppert S.M."/>
        </authorList>
    </citation>
    <scope>NUCLEOTIDE SEQUENCE [LARGE SCALE GENOMIC DNA]</scope>
    <source>
        <strain evidence="24">F-2</strain>
    </source>
</reference>
<dbReference type="InterPro" id="IPR042219">
    <property type="entry name" value="AAA_lid_11_sf"/>
</dbReference>
<dbReference type="InterPro" id="IPR027417">
    <property type="entry name" value="P-loop_NTPase"/>
</dbReference>
<evidence type="ECO:0000256" key="14">
    <source>
        <dbReference type="SAM" id="Coils"/>
    </source>
</evidence>
<dbReference type="Pfam" id="PF03028">
    <property type="entry name" value="Dynein_heavy"/>
    <property type="match status" value="1"/>
</dbReference>
<dbReference type="Gene3D" id="3.40.50.300">
    <property type="entry name" value="P-loop containing nucleotide triphosphate hydrolases"/>
    <property type="match status" value="5"/>
</dbReference>
<dbReference type="GO" id="GO:0051959">
    <property type="term" value="F:dynein light intermediate chain binding"/>
    <property type="evidence" value="ECO:0007669"/>
    <property type="project" value="InterPro"/>
</dbReference>
<dbReference type="eggNOG" id="KOG3595">
    <property type="taxonomic scope" value="Eukaryota"/>
</dbReference>
<evidence type="ECO:0000259" key="19">
    <source>
        <dbReference type="Pfam" id="PF12780"/>
    </source>
</evidence>
<accession>A0A212FLC8</accession>